<evidence type="ECO:0000313" key="2">
    <source>
        <dbReference type="Proteomes" id="UP000275846"/>
    </source>
</evidence>
<reference evidence="1 2" key="2">
    <citation type="submission" date="2018-11" db="EMBL/GenBank/DDBJ databases">
        <authorList>
            <consortium name="Pathogen Informatics"/>
        </authorList>
    </citation>
    <scope>NUCLEOTIDE SEQUENCE [LARGE SCALE GENOMIC DNA]</scope>
    <source>
        <strain evidence="1 2">NST_G2</strain>
    </source>
</reference>
<dbReference type="Proteomes" id="UP000275846">
    <property type="component" value="Unassembled WGS sequence"/>
</dbReference>
<dbReference type="WBParaSite" id="SSLN_0000149001-mRNA-1">
    <property type="protein sequence ID" value="SSLN_0000149001-mRNA-1"/>
    <property type="gene ID" value="SSLN_0000149001"/>
</dbReference>
<gene>
    <name evidence="1" type="ORF">SSLN_LOCUS1434</name>
</gene>
<reference evidence="3" key="1">
    <citation type="submission" date="2016-06" db="UniProtKB">
        <authorList>
            <consortium name="WormBaseParasite"/>
        </authorList>
    </citation>
    <scope>IDENTIFICATION</scope>
</reference>
<sequence>MTAYKPAMAIPVSFVFVGSISSTYISSRYATAREGSKVVNAHVAASSSYPTLTFGSSKLGSSQRPHPGKLSQPGLLDYCLHTYFTFNDYVYEQIQGTPMGSPISGYLAEAILQELETQFFQIYKPKF</sequence>
<accession>A0A183SB36</accession>
<keyword evidence="2" id="KW-1185">Reference proteome</keyword>
<proteinExistence type="predicted"/>
<name>A0A183SB36_SCHSO</name>
<organism evidence="3">
    <name type="scientific">Schistocephalus solidus</name>
    <name type="common">Tapeworm</name>
    <dbReference type="NCBI Taxonomy" id="70667"/>
    <lineage>
        <taxon>Eukaryota</taxon>
        <taxon>Metazoa</taxon>
        <taxon>Spiralia</taxon>
        <taxon>Lophotrochozoa</taxon>
        <taxon>Platyhelminthes</taxon>
        <taxon>Cestoda</taxon>
        <taxon>Eucestoda</taxon>
        <taxon>Diphyllobothriidea</taxon>
        <taxon>Diphyllobothriidae</taxon>
        <taxon>Schistocephalus</taxon>
    </lineage>
</organism>
<dbReference type="EMBL" id="UYSU01003129">
    <property type="protein sequence ID" value="VDL87774.1"/>
    <property type="molecule type" value="Genomic_DNA"/>
</dbReference>
<protein>
    <submittedName>
        <fullName evidence="3">Reverse transcriptase domain-containing protein</fullName>
    </submittedName>
</protein>
<evidence type="ECO:0000313" key="1">
    <source>
        <dbReference type="EMBL" id="VDL87774.1"/>
    </source>
</evidence>
<evidence type="ECO:0000313" key="3">
    <source>
        <dbReference type="WBParaSite" id="SSLN_0000149001-mRNA-1"/>
    </source>
</evidence>
<dbReference type="OrthoDB" id="6243109at2759"/>
<dbReference type="AlphaFoldDB" id="A0A183SB36"/>